<feature type="domain" description="Prephenate/arogenate dehydrogenase" evidence="3">
    <location>
        <begin position="1"/>
        <end position="281"/>
    </location>
</feature>
<proteinExistence type="inferred from homology"/>
<dbReference type="PROSITE" id="PS51176">
    <property type="entry name" value="PDH_ADH"/>
    <property type="match status" value="1"/>
</dbReference>
<dbReference type="RefSeq" id="WP_150929930.1">
    <property type="nucleotide sequence ID" value="NZ_VYTZ01000001.1"/>
</dbReference>
<dbReference type="SUPFAM" id="SSF48179">
    <property type="entry name" value="6-phosphogluconate dehydrogenase C-terminal domain-like"/>
    <property type="match status" value="1"/>
</dbReference>
<dbReference type="Pfam" id="PF20463">
    <property type="entry name" value="PDH_C"/>
    <property type="match status" value="1"/>
</dbReference>
<keyword evidence="5" id="KW-1185">Reference proteome</keyword>
<evidence type="ECO:0000313" key="5">
    <source>
        <dbReference type="Proteomes" id="UP000327011"/>
    </source>
</evidence>
<dbReference type="Proteomes" id="UP000327011">
    <property type="component" value="Unassembled WGS sequence"/>
</dbReference>
<evidence type="ECO:0000313" key="4">
    <source>
        <dbReference type="EMBL" id="KAA9381340.1"/>
    </source>
</evidence>
<dbReference type="GO" id="GO:0006571">
    <property type="term" value="P:tyrosine biosynthetic process"/>
    <property type="evidence" value="ECO:0007669"/>
    <property type="project" value="InterPro"/>
</dbReference>
<dbReference type="InterPro" id="IPR003099">
    <property type="entry name" value="Prephen_DH"/>
</dbReference>
<dbReference type="InterPro" id="IPR036291">
    <property type="entry name" value="NAD(P)-bd_dom_sf"/>
</dbReference>
<comment type="caution">
    <text evidence="4">The sequence shown here is derived from an EMBL/GenBank/DDBJ whole genome shotgun (WGS) entry which is preliminary data.</text>
</comment>
<dbReference type="SUPFAM" id="SSF51735">
    <property type="entry name" value="NAD(P)-binding Rossmann-fold domains"/>
    <property type="match status" value="1"/>
</dbReference>
<evidence type="ECO:0000256" key="2">
    <source>
        <dbReference type="ARBA" id="ARBA00023002"/>
    </source>
</evidence>
<keyword evidence="2" id="KW-0560">Oxidoreductase</keyword>
<evidence type="ECO:0000256" key="1">
    <source>
        <dbReference type="ARBA" id="ARBA00007964"/>
    </source>
</evidence>
<protein>
    <submittedName>
        <fullName evidence="4">Prephenate dehydrogenase/arogenate dehydrogenase family protein</fullName>
    </submittedName>
</protein>
<dbReference type="InterPro" id="IPR008927">
    <property type="entry name" value="6-PGluconate_DH-like_C_sf"/>
</dbReference>
<sequence>MTTVVVGGAGEVGGLLARLLLPDGPVVCADVRAAEIPGTVAIVADACRPSADLLGVLRQAGTVVFALPEHVAVPAVAACAPAVRPGALLVETLSVKEAVTPALAGAAASQDAEACGLNPMFAPALGWQDNAVAAVRVADGPRTAALLGSITAAGARVVELTAGEHDRVTAVLQAATHAAALAFGQAVVAGGADAEALLALAPPPHLTMLAVLARITGGNPEVYWDIQVANPHAAAARAALREAVATIDTLASTGDRAGFNALLHGVEKHLGDRAPLLRGYCARLFTMRLSARS</sequence>
<dbReference type="Gene3D" id="1.10.3660.10">
    <property type="entry name" value="6-phosphogluconate dehydrogenase C-terminal like domain"/>
    <property type="match status" value="1"/>
</dbReference>
<dbReference type="AlphaFoldDB" id="A0A5J5K8N4"/>
<evidence type="ECO:0000259" key="3">
    <source>
        <dbReference type="PROSITE" id="PS51176"/>
    </source>
</evidence>
<dbReference type="EMBL" id="VYTZ01000001">
    <property type="protein sequence ID" value="KAA9381340.1"/>
    <property type="molecule type" value="Genomic_DNA"/>
</dbReference>
<dbReference type="GO" id="GO:0070403">
    <property type="term" value="F:NAD+ binding"/>
    <property type="evidence" value="ECO:0007669"/>
    <property type="project" value="TreeGrafter"/>
</dbReference>
<dbReference type="GO" id="GO:0008977">
    <property type="term" value="F:prephenate dehydrogenase (NAD+) activity"/>
    <property type="evidence" value="ECO:0007669"/>
    <property type="project" value="InterPro"/>
</dbReference>
<organism evidence="4 5">
    <name type="scientific">Microbispora cellulosiformans</name>
    <dbReference type="NCBI Taxonomy" id="2614688"/>
    <lineage>
        <taxon>Bacteria</taxon>
        <taxon>Bacillati</taxon>
        <taxon>Actinomycetota</taxon>
        <taxon>Actinomycetes</taxon>
        <taxon>Streptosporangiales</taxon>
        <taxon>Streptosporangiaceae</taxon>
        <taxon>Microbispora</taxon>
    </lineage>
</organism>
<accession>A0A5J5K8N4</accession>
<dbReference type="GO" id="GO:0004665">
    <property type="term" value="F:prephenate dehydrogenase (NADP+) activity"/>
    <property type="evidence" value="ECO:0007669"/>
    <property type="project" value="InterPro"/>
</dbReference>
<name>A0A5J5K8N4_9ACTN</name>
<dbReference type="PANTHER" id="PTHR21363:SF0">
    <property type="entry name" value="PREPHENATE DEHYDROGENASE [NADP(+)]"/>
    <property type="match status" value="1"/>
</dbReference>
<reference evidence="4 5" key="1">
    <citation type="submission" date="2019-09" db="EMBL/GenBank/DDBJ databases">
        <title>Screening of Novel Bioactive Compounds from Soil-Associated.</title>
        <authorList>
            <person name="Gong X."/>
        </authorList>
    </citation>
    <scope>NUCLEOTIDE SEQUENCE [LARGE SCALE GENOMIC DNA]</scope>
    <source>
        <strain evidence="4 5">Gxj-6</strain>
    </source>
</reference>
<dbReference type="Gene3D" id="3.40.50.720">
    <property type="entry name" value="NAD(P)-binding Rossmann-like Domain"/>
    <property type="match status" value="1"/>
</dbReference>
<dbReference type="InterPro" id="IPR050812">
    <property type="entry name" value="Preph/Arog_dehydrog"/>
</dbReference>
<gene>
    <name evidence="4" type="ORF">F5972_00325</name>
</gene>
<comment type="similarity">
    <text evidence="1">Belongs to the prephenate/arogenate dehydrogenase family.</text>
</comment>
<dbReference type="PANTHER" id="PTHR21363">
    <property type="entry name" value="PREPHENATE DEHYDROGENASE"/>
    <property type="match status" value="1"/>
</dbReference>
<dbReference type="InterPro" id="IPR046825">
    <property type="entry name" value="PDH_C"/>
</dbReference>